<name>A0AB73H9V7_LISIO</name>
<feature type="transmembrane region" description="Helical" evidence="1">
    <location>
        <begin position="42"/>
        <end position="61"/>
    </location>
</feature>
<keyword evidence="1" id="KW-0812">Transmembrane</keyword>
<dbReference type="Proteomes" id="UP000552309">
    <property type="component" value="Unassembled WGS sequence"/>
</dbReference>
<keyword evidence="1" id="KW-1133">Transmembrane helix</keyword>
<accession>A0AB73H9V7</accession>
<protein>
    <recommendedName>
        <fullName evidence="4">DUF4190 domain-containing protein</fullName>
    </recommendedName>
</protein>
<evidence type="ECO:0000313" key="3">
    <source>
        <dbReference type="Proteomes" id="UP000552309"/>
    </source>
</evidence>
<organism evidence="2 3">
    <name type="scientific">Listeria innocua</name>
    <dbReference type="NCBI Taxonomy" id="1642"/>
    <lineage>
        <taxon>Bacteria</taxon>
        <taxon>Bacillati</taxon>
        <taxon>Bacillota</taxon>
        <taxon>Bacilli</taxon>
        <taxon>Bacillales</taxon>
        <taxon>Listeriaceae</taxon>
        <taxon>Listeria</taxon>
    </lineage>
</organism>
<sequence length="146" mass="16469">MIQNTGELMMYIGVALCLVYPIGLIVIHTLRRSTRGKFRITSTMGLVLGLIFVAGIVLFFVGDSYRKDVSKDVMISYYEKNMAYDDLTSAQKKNIEVSIVEVKKMHESGEDISKYLPALNKFVIEEYASKGLPKENAEIYINSLSK</sequence>
<gene>
    <name evidence="2" type="ORF">HCA89_08685</name>
</gene>
<evidence type="ECO:0000256" key="1">
    <source>
        <dbReference type="SAM" id="Phobius"/>
    </source>
</evidence>
<proteinExistence type="predicted"/>
<dbReference type="AlphaFoldDB" id="A0AB73H9V7"/>
<comment type="caution">
    <text evidence="2">The sequence shown here is derived from an EMBL/GenBank/DDBJ whole genome shotgun (WGS) entry which is preliminary data.</text>
</comment>
<dbReference type="EMBL" id="JAARXV010000003">
    <property type="protein sequence ID" value="MBC2142389.1"/>
    <property type="molecule type" value="Genomic_DNA"/>
</dbReference>
<evidence type="ECO:0008006" key="4">
    <source>
        <dbReference type="Google" id="ProtNLM"/>
    </source>
</evidence>
<reference evidence="2 3" key="1">
    <citation type="submission" date="2020-03" db="EMBL/GenBank/DDBJ databases">
        <title>Soil Listeria distribution.</title>
        <authorList>
            <person name="Liao J."/>
            <person name="Wiedmann M."/>
        </authorList>
    </citation>
    <scope>NUCLEOTIDE SEQUENCE [LARGE SCALE GENOMIC DNA]</scope>
    <source>
        <strain evidence="2 3">FSL L7-0297</strain>
    </source>
</reference>
<dbReference type="RefSeq" id="WP_160464463.1">
    <property type="nucleotide sequence ID" value="NZ_JAARXO010000003.1"/>
</dbReference>
<feature type="transmembrane region" description="Helical" evidence="1">
    <location>
        <begin position="12"/>
        <end position="30"/>
    </location>
</feature>
<keyword evidence="1" id="KW-0472">Membrane</keyword>
<evidence type="ECO:0000313" key="2">
    <source>
        <dbReference type="EMBL" id="MBC2142389.1"/>
    </source>
</evidence>